<protein>
    <submittedName>
        <fullName evidence="1">Uncharacterized protein</fullName>
    </submittedName>
</protein>
<comment type="caution">
    <text evidence="1">The sequence shown here is derived from an EMBL/GenBank/DDBJ whole genome shotgun (WGS) entry which is preliminary data.</text>
</comment>
<evidence type="ECO:0000313" key="1">
    <source>
        <dbReference type="EMBL" id="OXU22066.1"/>
    </source>
</evidence>
<proteinExistence type="predicted"/>
<dbReference type="Proteomes" id="UP000215335">
    <property type="component" value="Unassembled WGS sequence"/>
</dbReference>
<reference evidence="1 2" key="1">
    <citation type="journal article" date="2017" name="Curr. Biol.">
        <title>The Evolution of Venom by Co-option of Single-Copy Genes.</title>
        <authorList>
            <person name="Martinson E.O."/>
            <person name="Mrinalini"/>
            <person name="Kelkar Y.D."/>
            <person name="Chang C.H."/>
            <person name="Werren J.H."/>
        </authorList>
    </citation>
    <scope>NUCLEOTIDE SEQUENCE [LARGE SCALE GENOMIC DNA]</scope>
    <source>
        <strain evidence="1 2">Alberta</strain>
        <tissue evidence="1">Whole body</tissue>
    </source>
</reference>
<gene>
    <name evidence="1" type="ORF">TSAR_004299</name>
</gene>
<sequence>MIAMQKIDRHFDAMHHLLQMFDKYKNWPKNSLQNILLELAFVYFKKDRNLEESLKYFLEAIEINRDAKSLKHDKQFTNVKDTLPKSELAFKSSDVLSLVLRQPKKFVFNKRTCETAEKLRLLSQSEEKNAVKSNMPKSFWRTELSSVENTLYALDKDNSRMDPMLRFNAVYEKINAEVHGSADFHEDVDKCSTARLMMLDSDVDINNRFTNDGESETLLLESGI</sequence>
<dbReference type="AlphaFoldDB" id="A0A232EUQ7"/>
<accession>A0A232EUQ7</accession>
<organism evidence="1 2">
    <name type="scientific">Trichomalopsis sarcophagae</name>
    <dbReference type="NCBI Taxonomy" id="543379"/>
    <lineage>
        <taxon>Eukaryota</taxon>
        <taxon>Metazoa</taxon>
        <taxon>Ecdysozoa</taxon>
        <taxon>Arthropoda</taxon>
        <taxon>Hexapoda</taxon>
        <taxon>Insecta</taxon>
        <taxon>Pterygota</taxon>
        <taxon>Neoptera</taxon>
        <taxon>Endopterygota</taxon>
        <taxon>Hymenoptera</taxon>
        <taxon>Apocrita</taxon>
        <taxon>Proctotrupomorpha</taxon>
        <taxon>Chalcidoidea</taxon>
        <taxon>Pteromalidae</taxon>
        <taxon>Pteromalinae</taxon>
        <taxon>Trichomalopsis</taxon>
    </lineage>
</organism>
<keyword evidence="2" id="KW-1185">Reference proteome</keyword>
<dbReference type="EMBL" id="NNAY01002106">
    <property type="protein sequence ID" value="OXU22066.1"/>
    <property type="molecule type" value="Genomic_DNA"/>
</dbReference>
<name>A0A232EUQ7_9HYME</name>
<evidence type="ECO:0000313" key="2">
    <source>
        <dbReference type="Proteomes" id="UP000215335"/>
    </source>
</evidence>